<dbReference type="AlphaFoldDB" id="A0A4S4FLC5"/>
<comment type="caution">
    <text evidence="2">The sequence shown here is derived from an EMBL/GenBank/DDBJ whole genome shotgun (WGS) entry which is preliminary data.</text>
</comment>
<feature type="transmembrane region" description="Helical" evidence="1">
    <location>
        <begin position="34"/>
        <end position="51"/>
    </location>
</feature>
<reference evidence="2 3" key="1">
    <citation type="submission" date="2019-04" db="EMBL/GenBank/DDBJ databases">
        <authorList>
            <person name="Jiang L."/>
        </authorList>
    </citation>
    <scope>NUCLEOTIDE SEQUENCE [LARGE SCALE GENOMIC DNA]</scope>
    <source>
        <strain evidence="2 3">YIM 131861</strain>
    </source>
</reference>
<sequence length="192" mass="19339">MIITVVLWLLLVLVLGAGATFAIIAFFKPDRLMTWLAAGSVLLAVAIAWAAGAPAPVILTAVVALASTALAVFGGGPAAMLALQLATRGSVREGVFGGIVVTDDGPASLAAGHTAHEVLRGGATIGVLERFAVVASIIAGFPEALAVIVAVKGVGRFTELAASEARERFIIGTLASLTWACLCGAIVRLVLG</sequence>
<dbReference type="OrthoDB" id="3388334at2"/>
<evidence type="ECO:0000313" key="3">
    <source>
        <dbReference type="Proteomes" id="UP000307380"/>
    </source>
</evidence>
<accession>A0A4S4FLC5</accession>
<keyword evidence="1" id="KW-1133">Transmembrane helix</keyword>
<feature type="transmembrane region" description="Helical" evidence="1">
    <location>
        <begin position="57"/>
        <end position="83"/>
    </location>
</feature>
<feature type="transmembrane region" description="Helical" evidence="1">
    <location>
        <begin position="169"/>
        <end position="191"/>
    </location>
</feature>
<feature type="transmembrane region" description="Helical" evidence="1">
    <location>
        <begin position="131"/>
        <end position="149"/>
    </location>
</feature>
<feature type="transmembrane region" description="Helical" evidence="1">
    <location>
        <begin position="6"/>
        <end position="27"/>
    </location>
</feature>
<organism evidence="2 3">
    <name type="scientific">Orlajensenia flava</name>
    <dbReference type="NCBI Taxonomy" id="2565934"/>
    <lineage>
        <taxon>Bacteria</taxon>
        <taxon>Bacillati</taxon>
        <taxon>Actinomycetota</taxon>
        <taxon>Actinomycetes</taxon>
        <taxon>Micrococcales</taxon>
        <taxon>Microbacteriaceae</taxon>
        <taxon>Orlajensenia</taxon>
    </lineage>
</organism>
<keyword evidence="3" id="KW-1185">Reference proteome</keyword>
<evidence type="ECO:0000313" key="2">
    <source>
        <dbReference type="EMBL" id="THG31220.1"/>
    </source>
</evidence>
<keyword evidence="1" id="KW-0472">Membrane</keyword>
<dbReference type="EMBL" id="SSSN01000012">
    <property type="protein sequence ID" value="THG31220.1"/>
    <property type="molecule type" value="Genomic_DNA"/>
</dbReference>
<gene>
    <name evidence="2" type="ORF">E6C70_14320</name>
</gene>
<keyword evidence="1" id="KW-0812">Transmembrane</keyword>
<name>A0A4S4FLC5_9MICO</name>
<evidence type="ECO:0000256" key="1">
    <source>
        <dbReference type="SAM" id="Phobius"/>
    </source>
</evidence>
<dbReference type="Proteomes" id="UP000307380">
    <property type="component" value="Unassembled WGS sequence"/>
</dbReference>
<proteinExistence type="predicted"/>
<dbReference type="RefSeq" id="WP_136425227.1">
    <property type="nucleotide sequence ID" value="NZ_OZ241748.1"/>
</dbReference>
<protein>
    <submittedName>
        <fullName evidence="2">Uncharacterized protein</fullName>
    </submittedName>
</protein>